<reference evidence="2" key="3">
    <citation type="submission" date="2015-06" db="UniProtKB">
        <authorList>
            <consortium name="EnsemblMetazoa"/>
        </authorList>
    </citation>
    <scope>IDENTIFICATION</scope>
</reference>
<proteinExistence type="predicted"/>
<dbReference type="KEGG" id="hro:HELRODRAFT_162525"/>
<dbReference type="CTD" id="20199629"/>
<evidence type="ECO:0000313" key="2">
    <source>
        <dbReference type="EnsemblMetazoa" id="HelroP162525"/>
    </source>
</evidence>
<dbReference type="RefSeq" id="XP_009022954.1">
    <property type="nucleotide sequence ID" value="XM_009024706.1"/>
</dbReference>
<dbReference type="GeneID" id="20199629"/>
<dbReference type="InParanoid" id="T1ESS9"/>
<evidence type="ECO:0000313" key="1">
    <source>
        <dbReference type="EMBL" id="ESN99047.1"/>
    </source>
</evidence>
<organism evidence="2 3">
    <name type="scientific">Helobdella robusta</name>
    <name type="common">Californian leech</name>
    <dbReference type="NCBI Taxonomy" id="6412"/>
    <lineage>
        <taxon>Eukaryota</taxon>
        <taxon>Metazoa</taxon>
        <taxon>Spiralia</taxon>
        <taxon>Lophotrochozoa</taxon>
        <taxon>Annelida</taxon>
        <taxon>Clitellata</taxon>
        <taxon>Hirudinea</taxon>
        <taxon>Rhynchobdellida</taxon>
        <taxon>Glossiphoniidae</taxon>
        <taxon>Helobdella</taxon>
    </lineage>
</organism>
<name>T1ESS9_HELRO</name>
<reference evidence="1 3" key="2">
    <citation type="journal article" date="2013" name="Nature">
        <title>Insights into bilaterian evolution from three spiralian genomes.</title>
        <authorList>
            <person name="Simakov O."/>
            <person name="Marletaz F."/>
            <person name="Cho S.J."/>
            <person name="Edsinger-Gonzales E."/>
            <person name="Havlak P."/>
            <person name="Hellsten U."/>
            <person name="Kuo D.H."/>
            <person name="Larsson T."/>
            <person name="Lv J."/>
            <person name="Arendt D."/>
            <person name="Savage R."/>
            <person name="Osoegawa K."/>
            <person name="de Jong P."/>
            <person name="Grimwood J."/>
            <person name="Chapman J.A."/>
            <person name="Shapiro H."/>
            <person name="Aerts A."/>
            <person name="Otillar R.P."/>
            <person name="Terry A.Y."/>
            <person name="Boore J.L."/>
            <person name="Grigoriev I.V."/>
            <person name="Lindberg D.R."/>
            <person name="Seaver E.C."/>
            <person name="Weisblat D.A."/>
            <person name="Putnam N.H."/>
            <person name="Rokhsar D.S."/>
        </authorList>
    </citation>
    <scope>NUCLEOTIDE SEQUENCE</scope>
</reference>
<dbReference type="AlphaFoldDB" id="T1ESS9"/>
<dbReference type="EMBL" id="AMQM01001104">
    <property type="status" value="NOT_ANNOTATED_CDS"/>
    <property type="molecule type" value="Genomic_DNA"/>
</dbReference>
<accession>T1ESS9</accession>
<dbReference type="EMBL" id="KB097143">
    <property type="protein sequence ID" value="ESN99047.1"/>
    <property type="molecule type" value="Genomic_DNA"/>
</dbReference>
<dbReference type="EnsemblMetazoa" id="HelroT162525">
    <property type="protein sequence ID" value="HelroP162525"/>
    <property type="gene ID" value="HelroG162525"/>
</dbReference>
<evidence type="ECO:0000313" key="3">
    <source>
        <dbReference type="Proteomes" id="UP000015101"/>
    </source>
</evidence>
<dbReference type="HOGENOM" id="CLU_2111478_0_0_1"/>
<gene>
    <name evidence="2" type="primary">20199629</name>
    <name evidence="1" type="ORF">HELRODRAFT_162525</name>
</gene>
<dbReference type="Proteomes" id="UP000015101">
    <property type="component" value="Unassembled WGS sequence"/>
</dbReference>
<keyword evidence="3" id="KW-1185">Reference proteome</keyword>
<sequence length="115" mass="13063">MNIYLNIMNMWLKEPEYQNHLARNTSFDQNVRLKMKAAVTIQDIRADRWLHQWTLGVNGPLTDLGKKEANSYEVTTICNAVADLDNFDGGGAKILKMSKFLRGEPKFSLDGAEIC</sequence>
<protein>
    <submittedName>
        <fullName evidence="1 2">Uncharacterized protein</fullName>
    </submittedName>
</protein>
<reference evidence="3" key="1">
    <citation type="submission" date="2012-12" db="EMBL/GenBank/DDBJ databases">
        <authorList>
            <person name="Hellsten U."/>
            <person name="Grimwood J."/>
            <person name="Chapman J.A."/>
            <person name="Shapiro H."/>
            <person name="Aerts A."/>
            <person name="Otillar R.P."/>
            <person name="Terry A.Y."/>
            <person name="Boore J.L."/>
            <person name="Simakov O."/>
            <person name="Marletaz F."/>
            <person name="Cho S.-J."/>
            <person name="Edsinger-Gonzales E."/>
            <person name="Havlak P."/>
            <person name="Kuo D.-H."/>
            <person name="Larsson T."/>
            <person name="Lv J."/>
            <person name="Arendt D."/>
            <person name="Savage R."/>
            <person name="Osoegawa K."/>
            <person name="de Jong P."/>
            <person name="Lindberg D.R."/>
            <person name="Seaver E.C."/>
            <person name="Weisblat D.A."/>
            <person name="Putnam N.H."/>
            <person name="Grigoriev I.V."/>
            <person name="Rokhsar D.S."/>
        </authorList>
    </citation>
    <scope>NUCLEOTIDE SEQUENCE</scope>
</reference>